<name>A0A1M7QGW5_9ACTN</name>
<keyword evidence="3" id="KW-1185">Reference proteome</keyword>
<reference evidence="2 3" key="1">
    <citation type="submission" date="2016-11" db="EMBL/GenBank/DDBJ databases">
        <authorList>
            <person name="Jaros S."/>
            <person name="Januszkiewicz K."/>
            <person name="Wedrychowicz H."/>
        </authorList>
    </citation>
    <scope>NUCLEOTIDE SEQUENCE [LARGE SCALE GENOMIC DNA]</scope>
    <source>
        <strain evidence="2 3">DSM 46144</strain>
    </source>
</reference>
<dbReference type="CDD" id="cd07043">
    <property type="entry name" value="STAS_anti-anti-sigma_factors"/>
    <property type="match status" value="1"/>
</dbReference>
<dbReference type="AlphaFoldDB" id="A0A1M7QGW5"/>
<dbReference type="InterPro" id="IPR036513">
    <property type="entry name" value="STAS_dom_sf"/>
</dbReference>
<evidence type="ECO:0000313" key="2">
    <source>
        <dbReference type="EMBL" id="SHN29940.1"/>
    </source>
</evidence>
<dbReference type="Gene3D" id="3.30.750.24">
    <property type="entry name" value="STAS domain"/>
    <property type="match status" value="1"/>
</dbReference>
<dbReference type="SUPFAM" id="SSF52091">
    <property type="entry name" value="SpoIIaa-like"/>
    <property type="match status" value="1"/>
</dbReference>
<dbReference type="EMBL" id="FRCS01000004">
    <property type="protein sequence ID" value="SHN29940.1"/>
    <property type="molecule type" value="Genomic_DNA"/>
</dbReference>
<dbReference type="Proteomes" id="UP000184440">
    <property type="component" value="Unassembled WGS sequence"/>
</dbReference>
<dbReference type="Pfam" id="PF01740">
    <property type="entry name" value="STAS"/>
    <property type="match status" value="1"/>
</dbReference>
<gene>
    <name evidence="2" type="ORF">SAMN05443668_104626</name>
</gene>
<evidence type="ECO:0000259" key="1">
    <source>
        <dbReference type="Pfam" id="PF01740"/>
    </source>
</evidence>
<organism evidence="2 3">
    <name type="scientific">Cryptosporangium aurantiacum</name>
    <dbReference type="NCBI Taxonomy" id="134849"/>
    <lineage>
        <taxon>Bacteria</taxon>
        <taxon>Bacillati</taxon>
        <taxon>Actinomycetota</taxon>
        <taxon>Actinomycetes</taxon>
        <taxon>Cryptosporangiales</taxon>
        <taxon>Cryptosporangiaceae</taxon>
        <taxon>Cryptosporangium</taxon>
    </lineage>
</organism>
<evidence type="ECO:0000313" key="3">
    <source>
        <dbReference type="Proteomes" id="UP000184440"/>
    </source>
</evidence>
<accession>A0A1M7QGW5</accession>
<proteinExistence type="predicted"/>
<sequence length="120" mass="12863">MPSGDTFHRSQAGLTVTVSAAPTATGQARVSLVGDVDTAATRLLSDAVDWLADDRAPVVLIDLAAVTYAGSALLNFLVRLFQVMPADTEVILWRPSPRANFVLRTATMRRSDMCAMARIS</sequence>
<dbReference type="InterPro" id="IPR002645">
    <property type="entry name" value="STAS_dom"/>
</dbReference>
<feature type="domain" description="STAS" evidence="1">
    <location>
        <begin position="30"/>
        <end position="106"/>
    </location>
</feature>
<protein>
    <recommendedName>
        <fullName evidence="1">STAS domain-containing protein</fullName>
    </recommendedName>
</protein>